<proteinExistence type="predicted"/>
<dbReference type="AlphaFoldDB" id="A0A0R1EV81"/>
<dbReference type="EMBL" id="AZCT01000004">
    <property type="protein sequence ID" value="KRK12846.1"/>
    <property type="molecule type" value="Genomic_DNA"/>
</dbReference>
<sequence>MNAVTDTFANFGLLLAAMRKRRQLRMADIAGNTSLSTISRFERGSQTISIKLASDLFRRVHASLPETAELVDGSTEIPEMWQTLAEAALTEDTRELDKVIVAFEEKPDTINAMIVTVLKTYRSMFKHEKLDRGHAIAPVIHYLLGNGRWFLLEFQLFAASIYLANPEDSRHCLIRAIHEIDHAHAHIFLEPFTSGLFYAAVAAIEKHDVPTANVLLGNLRGLVATADTIFLKYRIRMIEAALRCSLRNEPHEYQHIVEMLTFLHTIGADNYCVADRHWLRKMGIEVHLSFD</sequence>
<organism evidence="1 2">
    <name type="scientific">Lacticaseibacillus zeae DSM 20178 = KCTC 3804</name>
    <dbReference type="NCBI Taxonomy" id="1423816"/>
    <lineage>
        <taxon>Bacteria</taxon>
        <taxon>Bacillati</taxon>
        <taxon>Bacillota</taxon>
        <taxon>Bacilli</taxon>
        <taxon>Lactobacillales</taxon>
        <taxon>Lactobacillaceae</taxon>
        <taxon>Lacticaseibacillus</taxon>
    </lineage>
</organism>
<protein>
    <submittedName>
        <fullName evidence="1">XRE family transcriptional regulator</fullName>
    </submittedName>
</protein>
<gene>
    <name evidence="1" type="ORF">FD51_GL002436</name>
</gene>
<dbReference type="InterPro" id="IPR010982">
    <property type="entry name" value="Lambda_DNA-bd_dom_sf"/>
</dbReference>
<comment type="caution">
    <text evidence="1">The sequence shown here is derived from an EMBL/GenBank/DDBJ whole genome shotgun (WGS) entry which is preliminary data.</text>
</comment>
<name>A0A0R1EV81_LACZE</name>
<evidence type="ECO:0000313" key="1">
    <source>
        <dbReference type="EMBL" id="KRK12846.1"/>
    </source>
</evidence>
<dbReference type="GO" id="GO:0003677">
    <property type="term" value="F:DNA binding"/>
    <property type="evidence" value="ECO:0007669"/>
    <property type="project" value="InterPro"/>
</dbReference>
<dbReference type="PATRIC" id="fig|1423816.3.peg.2533"/>
<dbReference type="InterPro" id="IPR001387">
    <property type="entry name" value="Cro/C1-type_HTH"/>
</dbReference>
<dbReference type="SUPFAM" id="SSF47413">
    <property type="entry name" value="lambda repressor-like DNA-binding domains"/>
    <property type="match status" value="1"/>
</dbReference>
<reference evidence="1 2" key="1">
    <citation type="journal article" date="2015" name="Genome Announc.">
        <title>Expanding the biotechnology potential of lactobacilli through comparative genomics of 213 strains and associated genera.</title>
        <authorList>
            <person name="Sun Z."/>
            <person name="Harris H.M."/>
            <person name="McCann A."/>
            <person name="Guo C."/>
            <person name="Argimon S."/>
            <person name="Zhang W."/>
            <person name="Yang X."/>
            <person name="Jeffery I.B."/>
            <person name="Cooney J.C."/>
            <person name="Kagawa T.F."/>
            <person name="Liu W."/>
            <person name="Song Y."/>
            <person name="Salvetti E."/>
            <person name="Wrobel A."/>
            <person name="Rasinkangas P."/>
            <person name="Parkhill J."/>
            <person name="Rea M.C."/>
            <person name="O'Sullivan O."/>
            <person name="Ritari J."/>
            <person name="Douillard F.P."/>
            <person name="Paul Ross R."/>
            <person name="Yang R."/>
            <person name="Briner A.E."/>
            <person name="Felis G.E."/>
            <person name="de Vos W.M."/>
            <person name="Barrangou R."/>
            <person name="Klaenhammer T.R."/>
            <person name="Caufield P.W."/>
            <person name="Cui Y."/>
            <person name="Zhang H."/>
            <person name="O'Toole P.W."/>
        </authorList>
    </citation>
    <scope>NUCLEOTIDE SEQUENCE [LARGE SCALE GENOMIC DNA]</scope>
    <source>
        <strain evidence="1 2">DSM 20178</strain>
    </source>
</reference>
<dbReference type="Proteomes" id="UP000051984">
    <property type="component" value="Unassembled WGS sequence"/>
</dbReference>
<dbReference type="CDD" id="cd00093">
    <property type="entry name" value="HTH_XRE"/>
    <property type="match status" value="1"/>
</dbReference>
<accession>A0A0R1EV81</accession>
<evidence type="ECO:0000313" key="2">
    <source>
        <dbReference type="Proteomes" id="UP000051984"/>
    </source>
</evidence>